<gene>
    <name evidence="12" type="primary">recF</name>
    <name evidence="15" type="ORF">BHY08_00025</name>
</gene>
<keyword evidence="4 12" id="KW-0963">Cytoplasm</keyword>
<dbReference type="GO" id="GO:0009432">
    <property type="term" value="P:SOS response"/>
    <property type="evidence" value="ECO:0007669"/>
    <property type="project" value="UniProtKB-UniRule"/>
</dbReference>
<dbReference type="GO" id="GO:0006260">
    <property type="term" value="P:DNA replication"/>
    <property type="evidence" value="ECO:0007669"/>
    <property type="project" value="UniProtKB-UniRule"/>
</dbReference>
<dbReference type="SUPFAM" id="SSF52540">
    <property type="entry name" value="P-loop containing nucleoside triphosphate hydrolases"/>
    <property type="match status" value="1"/>
</dbReference>
<comment type="similarity">
    <text evidence="2 12 13">Belongs to the RecF family.</text>
</comment>
<dbReference type="InterPro" id="IPR042174">
    <property type="entry name" value="RecF_2"/>
</dbReference>
<dbReference type="InterPro" id="IPR027417">
    <property type="entry name" value="P-loop_NTPase"/>
</dbReference>
<keyword evidence="7 12" id="KW-0227">DNA damage</keyword>
<evidence type="ECO:0000256" key="12">
    <source>
        <dbReference type="HAMAP-Rule" id="MF_00365"/>
    </source>
</evidence>
<dbReference type="RefSeq" id="WP_071455931.1">
    <property type="nucleotide sequence ID" value="NZ_CP017267.1"/>
</dbReference>
<evidence type="ECO:0000256" key="5">
    <source>
        <dbReference type="ARBA" id="ARBA00022705"/>
    </source>
</evidence>
<organism evidence="15 16">
    <name type="scientific">Vagococcus teuberi</name>
    <dbReference type="NCBI Taxonomy" id="519472"/>
    <lineage>
        <taxon>Bacteria</taxon>
        <taxon>Bacillati</taxon>
        <taxon>Bacillota</taxon>
        <taxon>Bacilli</taxon>
        <taxon>Lactobacillales</taxon>
        <taxon>Enterococcaceae</taxon>
        <taxon>Vagococcus</taxon>
    </lineage>
</organism>
<evidence type="ECO:0000256" key="9">
    <source>
        <dbReference type="ARBA" id="ARBA00023125"/>
    </source>
</evidence>
<dbReference type="Gene3D" id="3.40.50.300">
    <property type="entry name" value="P-loop containing nucleotide triphosphate hydrolases"/>
    <property type="match status" value="1"/>
</dbReference>
<proteinExistence type="inferred from homology"/>
<keyword evidence="8 12" id="KW-0067">ATP-binding</keyword>
<dbReference type="CDD" id="cd03242">
    <property type="entry name" value="ABC_RecF"/>
    <property type="match status" value="1"/>
</dbReference>
<dbReference type="Pfam" id="PF02463">
    <property type="entry name" value="SMC_N"/>
    <property type="match status" value="1"/>
</dbReference>
<dbReference type="EMBL" id="CP017267">
    <property type="protein sequence ID" value="APB30370.1"/>
    <property type="molecule type" value="Genomic_DNA"/>
</dbReference>
<evidence type="ECO:0000256" key="10">
    <source>
        <dbReference type="ARBA" id="ARBA00023204"/>
    </source>
</evidence>
<feature type="domain" description="RecF/RecN/SMC N-terminal" evidence="14">
    <location>
        <begin position="3"/>
        <end position="352"/>
    </location>
</feature>
<evidence type="ECO:0000256" key="4">
    <source>
        <dbReference type="ARBA" id="ARBA00022490"/>
    </source>
</evidence>
<evidence type="ECO:0000256" key="6">
    <source>
        <dbReference type="ARBA" id="ARBA00022741"/>
    </source>
</evidence>
<dbReference type="GO" id="GO:0005737">
    <property type="term" value="C:cytoplasm"/>
    <property type="evidence" value="ECO:0007669"/>
    <property type="project" value="UniProtKB-SubCell"/>
</dbReference>
<dbReference type="HAMAP" id="MF_00365">
    <property type="entry name" value="RecF"/>
    <property type="match status" value="1"/>
</dbReference>
<accession>A0A1J0A373</accession>
<reference evidence="15 16" key="1">
    <citation type="submission" date="2016-09" db="EMBL/GenBank/DDBJ databases">
        <title>Vagococcus teuberi sp. nov., isolated from the Malian artisanal sour milk fene.</title>
        <authorList>
            <person name="Wullschleger S."/>
            <person name="Seifert C."/>
            <person name="Baumgartner S."/>
            <person name="Lacroix C."/>
            <person name="Bonfoh B."/>
            <person name="Stevens M.J."/>
            <person name="Meile L."/>
        </authorList>
    </citation>
    <scope>NUCLEOTIDE SEQUENCE [LARGE SCALE GENOMIC DNA]</scope>
    <source>
        <strain evidence="15 16">DSM 21459</strain>
    </source>
</reference>
<evidence type="ECO:0000256" key="3">
    <source>
        <dbReference type="ARBA" id="ARBA00020170"/>
    </source>
</evidence>
<evidence type="ECO:0000313" key="15">
    <source>
        <dbReference type="EMBL" id="APB30370.1"/>
    </source>
</evidence>
<evidence type="ECO:0000256" key="1">
    <source>
        <dbReference type="ARBA" id="ARBA00004496"/>
    </source>
</evidence>
<dbReference type="GO" id="GO:0005524">
    <property type="term" value="F:ATP binding"/>
    <property type="evidence" value="ECO:0007669"/>
    <property type="project" value="UniProtKB-UniRule"/>
</dbReference>
<keyword evidence="16" id="KW-1185">Reference proteome</keyword>
<evidence type="ECO:0000256" key="8">
    <source>
        <dbReference type="ARBA" id="ARBA00022840"/>
    </source>
</evidence>
<dbReference type="STRING" id="519472.BHY08_00025"/>
<dbReference type="InterPro" id="IPR018078">
    <property type="entry name" value="DNA-binding_RecF_CS"/>
</dbReference>
<dbReference type="InterPro" id="IPR003395">
    <property type="entry name" value="RecF/RecN/SMC_N"/>
</dbReference>
<keyword evidence="6 12" id="KW-0547">Nucleotide-binding</keyword>
<evidence type="ECO:0000256" key="7">
    <source>
        <dbReference type="ARBA" id="ARBA00022763"/>
    </source>
</evidence>
<dbReference type="Gene3D" id="1.20.1050.90">
    <property type="entry name" value="RecF/RecN/SMC, N-terminal domain"/>
    <property type="match status" value="1"/>
</dbReference>
<dbReference type="GO" id="GO:0000731">
    <property type="term" value="P:DNA synthesis involved in DNA repair"/>
    <property type="evidence" value="ECO:0007669"/>
    <property type="project" value="TreeGrafter"/>
</dbReference>
<dbReference type="AlphaFoldDB" id="A0A1J0A373"/>
<dbReference type="FunFam" id="1.20.1050.90:FF:000002">
    <property type="entry name" value="DNA replication and repair protein RecF"/>
    <property type="match status" value="1"/>
</dbReference>
<sequence length="377" mass="43370">MQLNQIVLTNYRNYNQLTLDFSPKLNVFVGDNAQGKTNLLESIYVLSLTKSHRSNHEKELIQWNKEFARIEGNISKKNGDIDLTMIVSNKGKKTKVNGLEQTKLSQYIGYLNVILFAPEDLSLVKGSPQHRRKFLDMEIGQINSQYLHHLSNYQSVLKQRNQYLKKSAYNKTHDAVYLDVLNEQLAQEGSFVLFSRLYFIGLLEKWANTIHESISYGKEKLNITYKTSLELTEEMTQEELFHLLMKEFKQSEARDLAQLTTSVGPHRDDLVFMVNGQNVQTYGSQGQQRTTALSVKLAEIELINDEIGEYPILLLDDVLSELDDARQVQLMEFIDNKLQTFLTTTSVSHLNDKLNIKPEVFYVTNGEVERMSEDVDG</sequence>
<evidence type="ECO:0000256" key="13">
    <source>
        <dbReference type="RuleBase" id="RU000578"/>
    </source>
</evidence>
<evidence type="ECO:0000313" key="16">
    <source>
        <dbReference type="Proteomes" id="UP000191200"/>
    </source>
</evidence>
<dbReference type="PROSITE" id="PS00617">
    <property type="entry name" value="RECF_1"/>
    <property type="match status" value="1"/>
</dbReference>
<dbReference type="PROSITE" id="PS00618">
    <property type="entry name" value="RECF_2"/>
    <property type="match status" value="1"/>
</dbReference>
<dbReference type="Proteomes" id="UP000191200">
    <property type="component" value="Chromosome"/>
</dbReference>
<dbReference type="KEGG" id="vte:BHY08_00025"/>
<evidence type="ECO:0000256" key="11">
    <source>
        <dbReference type="ARBA" id="ARBA00023236"/>
    </source>
</evidence>
<evidence type="ECO:0000256" key="2">
    <source>
        <dbReference type="ARBA" id="ARBA00008016"/>
    </source>
</evidence>
<keyword evidence="11 12" id="KW-0742">SOS response</keyword>
<dbReference type="PANTHER" id="PTHR32182">
    <property type="entry name" value="DNA REPLICATION AND REPAIR PROTEIN RECF"/>
    <property type="match status" value="1"/>
</dbReference>
<protein>
    <recommendedName>
        <fullName evidence="3 12">DNA replication and repair protein RecF</fullName>
    </recommendedName>
</protein>
<feature type="binding site" evidence="12">
    <location>
        <begin position="30"/>
        <end position="37"/>
    </location>
    <ligand>
        <name>ATP</name>
        <dbReference type="ChEBI" id="CHEBI:30616"/>
    </ligand>
</feature>
<keyword evidence="9 12" id="KW-0238">DNA-binding</keyword>
<keyword evidence="10 12" id="KW-0234">DNA repair</keyword>
<comment type="function">
    <text evidence="12 13">The RecF protein is involved in DNA metabolism; it is required for DNA replication and normal SOS inducibility. RecF binds preferentially to single-stranded, linear DNA. It also seems to bind ATP.</text>
</comment>
<dbReference type="PANTHER" id="PTHR32182:SF0">
    <property type="entry name" value="DNA REPLICATION AND REPAIR PROTEIN RECF"/>
    <property type="match status" value="1"/>
</dbReference>
<dbReference type="GO" id="GO:0003697">
    <property type="term" value="F:single-stranded DNA binding"/>
    <property type="evidence" value="ECO:0007669"/>
    <property type="project" value="UniProtKB-UniRule"/>
</dbReference>
<evidence type="ECO:0000259" key="14">
    <source>
        <dbReference type="Pfam" id="PF02463"/>
    </source>
</evidence>
<name>A0A1J0A373_9ENTE</name>
<keyword evidence="5 12" id="KW-0235">DNA replication</keyword>
<dbReference type="NCBIfam" id="TIGR00611">
    <property type="entry name" value="recf"/>
    <property type="match status" value="1"/>
</dbReference>
<dbReference type="GO" id="GO:0006302">
    <property type="term" value="P:double-strand break repair"/>
    <property type="evidence" value="ECO:0007669"/>
    <property type="project" value="TreeGrafter"/>
</dbReference>
<comment type="subcellular location">
    <subcellularLocation>
        <location evidence="1 12 13">Cytoplasm</location>
    </subcellularLocation>
</comment>
<dbReference type="OrthoDB" id="9803889at2"/>
<dbReference type="InterPro" id="IPR001238">
    <property type="entry name" value="DNA-binding_RecF"/>
</dbReference>